<accession>A0A2I0UFM4</accession>
<evidence type="ECO:0008006" key="3">
    <source>
        <dbReference type="Google" id="ProtNLM"/>
    </source>
</evidence>
<dbReference type="Proteomes" id="UP000233556">
    <property type="component" value="Unassembled WGS sequence"/>
</dbReference>
<dbReference type="PANTHER" id="PTHR33332">
    <property type="entry name" value="REVERSE TRANSCRIPTASE DOMAIN-CONTAINING PROTEIN"/>
    <property type="match status" value="1"/>
</dbReference>
<reference evidence="2" key="2">
    <citation type="submission" date="2017-12" db="EMBL/GenBank/DDBJ databases">
        <title>Genome sequence of the Bar-tailed Godwit (Limosa lapponica baueri).</title>
        <authorList>
            <person name="Lima N.C.B."/>
            <person name="Parody-Merino A.M."/>
            <person name="Battley P.F."/>
            <person name="Fidler A.E."/>
            <person name="Prosdocimi F."/>
        </authorList>
    </citation>
    <scope>NUCLEOTIDE SEQUENCE [LARGE SCALE GENOMIC DNA]</scope>
</reference>
<dbReference type="EMBL" id="KZ505800">
    <property type="protein sequence ID" value="PKU44846.1"/>
    <property type="molecule type" value="Genomic_DNA"/>
</dbReference>
<gene>
    <name evidence="1" type="ORF">llap_4870</name>
</gene>
<keyword evidence="2" id="KW-1185">Reference proteome</keyword>
<evidence type="ECO:0000313" key="2">
    <source>
        <dbReference type="Proteomes" id="UP000233556"/>
    </source>
</evidence>
<sequence>MKFGKQKMAEMLLELLQSSGEWRASEKHHPSMRRLVDAVFRWSVLGPILSTFFTNDLDSGIERTLNTTTKLSGAIDMLEGNDAIQSELDDLEEWVSENLMRFNKAKCKVLHLGQGNPQDQYRPGDE</sequence>
<dbReference type="OrthoDB" id="9036313at2759"/>
<proteinExistence type="predicted"/>
<organism evidence="1 2">
    <name type="scientific">Limosa lapponica baueri</name>
    <dbReference type="NCBI Taxonomy" id="1758121"/>
    <lineage>
        <taxon>Eukaryota</taxon>
        <taxon>Metazoa</taxon>
        <taxon>Chordata</taxon>
        <taxon>Craniata</taxon>
        <taxon>Vertebrata</taxon>
        <taxon>Euteleostomi</taxon>
        <taxon>Archelosauria</taxon>
        <taxon>Archosauria</taxon>
        <taxon>Dinosauria</taxon>
        <taxon>Saurischia</taxon>
        <taxon>Theropoda</taxon>
        <taxon>Coelurosauria</taxon>
        <taxon>Aves</taxon>
        <taxon>Neognathae</taxon>
        <taxon>Neoaves</taxon>
        <taxon>Charadriiformes</taxon>
        <taxon>Scolopacidae</taxon>
        <taxon>Limosa</taxon>
    </lineage>
</organism>
<reference evidence="2" key="1">
    <citation type="submission" date="2017-11" db="EMBL/GenBank/DDBJ databases">
        <authorList>
            <person name="Lima N.C."/>
            <person name="Parody-Merino A.M."/>
            <person name="Battley P.F."/>
            <person name="Fidler A.E."/>
            <person name="Prosdocimi F."/>
        </authorList>
    </citation>
    <scope>NUCLEOTIDE SEQUENCE [LARGE SCALE GENOMIC DNA]</scope>
</reference>
<evidence type="ECO:0000313" key="1">
    <source>
        <dbReference type="EMBL" id="PKU44846.1"/>
    </source>
</evidence>
<name>A0A2I0UFM4_LIMLA</name>
<protein>
    <recommendedName>
        <fullName evidence="3">Rna-directed dna polymerase from mobile element jockey-like</fullName>
    </recommendedName>
</protein>
<dbReference type="AlphaFoldDB" id="A0A2I0UFM4"/>